<evidence type="ECO:0000256" key="1">
    <source>
        <dbReference type="ARBA" id="ARBA00004920"/>
    </source>
</evidence>
<evidence type="ECO:0000259" key="16">
    <source>
        <dbReference type="Pfam" id="PF22689"/>
    </source>
</evidence>
<protein>
    <recommendedName>
        <fullName evidence="12">Phosphoribosylformylglycinamidine synthase</fullName>
        <shortName evidence="12">FGAM synthase</shortName>
        <shortName evidence="12">FGAMS</shortName>
        <ecNumber evidence="12">6.3.5.3</ecNumber>
    </recommendedName>
    <alternativeName>
        <fullName evidence="12">Formylglycinamide ribonucleotide amidotransferase</fullName>
        <shortName evidence="12">FGAR amidotransferase</shortName>
        <shortName evidence="12">FGAR-AT</shortName>
    </alternativeName>
</protein>
<dbReference type="FunFam" id="3.30.1330.10:FF:000005">
    <property type="entry name" value="Phosphoribosylformylglycinamidine synthase"/>
    <property type="match status" value="1"/>
</dbReference>
<evidence type="ECO:0000256" key="10">
    <source>
        <dbReference type="ARBA" id="ARBA00022962"/>
    </source>
</evidence>
<dbReference type="InterPro" id="IPR055181">
    <property type="entry name" value="FGAR-AT_PurM_N-like"/>
</dbReference>
<dbReference type="EMBL" id="AFNV02000025">
    <property type="protein sequence ID" value="ERJ17990.1"/>
    <property type="molecule type" value="Genomic_DNA"/>
</dbReference>
<feature type="domain" description="Phosphoribosylformylglycinamidine synthase linker" evidence="14">
    <location>
        <begin position="179"/>
        <end position="228"/>
    </location>
</feature>
<evidence type="ECO:0000256" key="7">
    <source>
        <dbReference type="ARBA" id="ARBA00022755"/>
    </source>
</evidence>
<dbReference type="InterPro" id="IPR040707">
    <property type="entry name" value="FGAR-AT_N"/>
</dbReference>
<evidence type="ECO:0000313" key="18">
    <source>
        <dbReference type="Proteomes" id="UP000006242"/>
    </source>
</evidence>
<dbReference type="SUPFAM" id="SSF82697">
    <property type="entry name" value="PurS-like"/>
    <property type="match status" value="1"/>
</dbReference>
<dbReference type="Gene3D" id="3.30.1330.10">
    <property type="entry name" value="PurM-like, N-terminal domain"/>
    <property type="match status" value="2"/>
</dbReference>
<dbReference type="GO" id="GO:0046872">
    <property type="term" value="F:metal ion binding"/>
    <property type="evidence" value="ECO:0007669"/>
    <property type="project" value="UniProtKB-KW"/>
</dbReference>
<feature type="domain" description="FGAR-AT PurM N-terminal-like" evidence="16">
    <location>
        <begin position="656"/>
        <end position="816"/>
    </location>
</feature>
<dbReference type="UniPathway" id="UPA00074">
    <property type="reaction ID" value="UER00128"/>
</dbReference>
<dbReference type="CDD" id="cd02204">
    <property type="entry name" value="PurL_repeat2"/>
    <property type="match status" value="1"/>
</dbReference>
<name>U2EIY5_9GAMM</name>
<dbReference type="PANTHER" id="PTHR10099:SF1">
    <property type="entry name" value="PHOSPHORIBOSYLFORMYLGLYCINAMIDINE SYNTHASE"/>
    <property type="match status" value="1"/>
</dbReference>
<dbReference type="GO" id="GO:0004642">
    <property type="term" value="F:phosphoribosylformylglycinamidine synthase activity"/>
    <property type="evidence" value="ECO:0007669"/>
    <property type="project" value="UniProtKB-UniRule"/>
</dbReference>
<feature type="binding site" evidence="12">
    <location>
        <begin position="314"/>
        <end position="325"/>
    </location>
    <ligand>
        <name>ATP</name>
        <dbReference type="ChEBI" id="CHEBI:30616"/>
    </ligand>
</feature>
<dbReference type="InterPro" id="IPR036604">
    <property type="entry name" value="PurS-like_sf"/>
</dbReference>
<keyword evidence="6 12" id="KW-0547">Nucleotide-binding</keyword>
<dbReference type="InterPro" id="IPR036921">
    <property type="entry name" value="PurM-like_N_sf"/>
</dbReference>
<dbReference type="EC" id="6.3.5.3" evidence="12"/>
<proteinExistence type="inferred from homology"/>
<dbReference type="GO" id="GO:0005524">
    <property type="term" value="F:ATP binding"/>
    <property type="evidence" value="ECO:0007669"/>
    <property type="project" value="UniProtKB-UniRule"/>
</dbReference>
<comment type="similarity">
    <text evidence="2 12">In the N-terminal section; belongs to the FGAMS family.</text>
</comment>
<dbReference type="CDD" id="cd02203">
    <property type="entry name" value="PurL_repeat1"/>
    <property type="match status" value="1"/>
</dbReference>
<dbReference type="STRING" id="1033802.SSPSH_003209"/>
<evidence type="ECO:0000259" key="15">
    <source>
        <dbReference type="Pfam" id="PF18076"/>
    </source>
</evidence>
<dbReference type="SUPFAM" id="SSF55326">
    <property type="entry name" value="PurM N-terminal domain-like"/>
    <property type="match status" value="2"/>
</dbReference>
<evidence type="ECO:0000256" key="11">
    <source>
        <dbReference type="ARBA" id="ARBA00052585"/>
    </source>
</evidence>
<feature type="binding site" evidence="12">
    <location>
        <position position="686"/>
    </location>
    <ligand>
        <name>ATP</name>
        <dbReference type="ChEBI" id="CHEBI:30616"/>
    </ligand>
</feature>
<feature type="domain" description="PurM-like C-terminal" evidence="13">
    <location>
        <begin position="845"/>
        <end position="977"/>
    </location>
</feature>
<dbReference type="SUPFAM" id="SSF109736">
    <property type="entry name" value="FGAM synthase PurL, linker domain"/>
    <property type="match status" value="1"/>
</dbReference>
<comment type="pathway">
    <text evidence="1 12">Purine metabolism; IMP biosynthesis via de novo pathway; 5-amino-1-(5-phospho-D-ribosyl)imidazole from N(2)-formyl-N(1)-(5-phospho-D-ribosyl)glycinamide: step 1/2.</text>
</comment>
<evidence type="ECO:0000313" key="17">
    <source>
        <dbReference type="EMBL" id="ERJ17990.1"/>
    </source>
</evidence>
<dbReference type="CDD" id="cd01740">
    <property type="entry name" value="GATase1_FGAR_AT"/>
    <property type="match status" value="1"/>
</dbReference>
<evidence type="ECO:0000256" key="3">
    <source>
        <dbReference type="ARBA" id="ARBA00022490"/>
    </source>
</evidence>
<keyword evidence="8 12" id="KW-0067">ATP-binding</keyword>
<dbReference type="Proteomes" id="UP000006242">
    <property type="component" value="Unassembled WGS sequence"/>
</dbReference>
<evidence type="ECO:0000256" key="8">
    <source>
        <dbReference type="ARBA" id="ARBA00022840"/>
    </source>
</evidence>
<evidence type="ECO:0000256" key="12">
    <source>
        <dbReference type="HAMAP-Rule" id="MF_00419"/>
    </source>
</evidence>
<accession>U2EIY5</accession>
<dbReference type="Pfam" id="PF18076">
    <property type="entry name" value="FGAR-AT_N"/>
    <property type="match status" value="1"/>
</dbReference>
<dbReference type="PANTHER" id="PTHR10099">
    <property type="entry name" value="PHOSPHORIBOSYLFORMYLGLYCINAMIDINE SYNTHASE"/>
    <property type="match status" value="1"/>
</dbReference>
<dbReference type="NCBIfam" id="NF003672">
    <property type="entry name" value="PRK05297.1"/>
    <property type="match status" value="1"/>
</dbReference>
<dbReference type="InterPro" id="IPR010918">
    <property type="entry name" value="PurM-like_C_dom"/>
</dbReference>
<dbReference type="Pfam" id="PF22689">
    <property type="entry name" value="FGAR-AT_PurM_N-like"/>
    <property type="match status" value="1"/>
</dbReference>
<dbReference type="SUPFAM" id="SSF52317">
    <property type="entry name" value="Class I glutamine amidotransferase-like"/>
    <property type="match status" value="1"/>
</dbReference>
<dbReference type="InterPro" id="IPR036676">
    <property type="entry name" value="PurM-like_C_sf"/>
</dbReference>
<evidence type="ECO:0000259" key="13">
    <source>
        <dbReference type="Pfam" id="PF02769"/>
    </source>
</evidence>
<comment type="caution">
    <text evidence="12">Lacks conserved residue(s) required for the propagation of feature annotation.</text>
</comment>
<dbReference type="eggNOG" id="COG0047">
    <property type="taxonomic scope" value="Bacteria"/>
</dbReference>
<reference evidence="17 18" key="1">
    <citation type="journal article" date="2011" name="J. Bacteriol.">
        <title>Genome sequence of Salinisphaera shabanensis, a gammaproteobacterium from the harsh, variable environment of the brine-seawater interface of the Shaban Deep in the Red Sea.</title>
        <authorList>
            <person name="Antunes A."/>
            <person name="Alam I."/>
            <person name="Bajic V.B."/>
            <person name="Stingl U."/>
        </authorList>
    </citation>
    <scope>NUCLEOTIDE SEQUENCE [LARGE SCALE GENOMIC DNA]</scope>
    <source>
        <strain evidence="17 18">E1L3A</strain>
    </source>
</reference>
<reference evidence="17 18" key="2">
    <citation type="journal article" date="2013" name="PLoS ONE">
        <title>INDIGO - INtegrated Data Warehouse of MIcrobial GenOmes with Examples from the Red Sea Extremophiles.</title>
        <authorList>
            <person name="Alam I."/>
            <person name="Antunes A."/>
            <person name="Kamau A.A."/>
            <person name="Ba Alawi W."/>
            <person name="Kalkatawi M."/>
            <person name="Stingl U."/>
            <person name="Bajic V.B."/>
        </authorList>
    </citation>
    <scope>NUCLEOTIDE SEQUENCE [LARGE SCALE GENOMIC DNA]</scope>
    <source>
        <strain evidence="17 18">E1L3A</strain>
    </source>
</reference>
<dbReference type="Gene3D" id="3.90.650.10">
    <property type="entry name" value="PurM-like C-terminal domain"/>
    <property type="match status" value="2"/>
</dbReference>
<dbReference type="Gene3D" id="3.40.50.880">
    <property type="match status" value="1"/>
</dbReference>
<evidence type="ECO:0000259" key="14">
    <source>
        <dbReference type="Pfam" id="PF18072"/>
    </source>
</evidence>
<keyword evidence="9 12" id="KW-0460">Magnesium</keyword>
<dbReference type="NCBIfam" id="TIGR01735">
    <property type="entry name" value="FGAM_synt"/>
    <property type="match status" value="1"/>
</dbReference>
<feature type="active site" evidence="12">
    <location>
        <position position="1268"/>
    </location>
</feature>
<dbReference type="Pfam" id="PF18072">
    <property type="entry name" value="FGAR-AT_linker"/>
    <property type="match status" value="1"/>
</dbReference>
<feature type="binding site" evidence="12">
    <location>
        <position position="687"/>
    </location>
    <ligand>
        <name>Mg(2+)</name>
        <dbReference type="ChEBI" id="CHEBI:18420"/>
    </ligand>
</feature>
<keyword evidence="7 12" id="KW-0658">Purine biosynthesis</keyword>
<dbReference type="InterPro" id="IPR029062">
    <property type="entry name" value="Class_I_gatase-like"/>
</dbReference>
<dbReference type="PROSITE" id="PS51273">
    <property type="entry name" value="GATASE_TYPE_1"/>
    <property type="match status" value="1"/>
</dbReference>
<comment type="function">
    <text evidence="12">Phosphoribosylformylglycinamidine synthase involved in the purines biosynthetic pathway. Catalyzes the ATP-dependent conversion of formylglycinamide ribonucleotide (FGAR) and glutamine to yield formylglycinamidine ribonucleotide (FGAM) and glutamate.</text>
</comment>
<dbReference type="FunFam" id="3.90.650.10:FF:000024">
    <property type="entry name" value="Phosphoribosylformylglycinamidine synthase"/>
    <property type="match status" value="1"/>
</dbReference>
<feature type="binding site" evidence="12">
    <location>
        <position position="896"/>
    </location>
    <ligand>
        <name>Mg(2+)</name>
        <dbReference type="ChEBI" id="CHEBI:18420"/>
    </ligand>
</feature>
<feature type="active site" evidence="12">
    <location>
        <position position="1270"/>
    </location>
</feature>
<dbReference type="GO" id="GO:0006189">
    <property type="term" value="P:'de novo' IMP biosynthetic process"/>
    <property type="evidence" value="ECO:0007669"/>
    <property type="project" value="UniProtKB-UniRule"/>
</dbReference>
<keyword evidence="3 12" id="KW-0963">Cytoplasm</keyword>
<dbReference type="RefSeq" id="WP_006915322.1">
    <property type="nucleotide sequence ID" value="NZ_AFNV02000025.1"/>
</dbReference>
<dbReference type="InterPro" id="IPR010073">
    <property type="entry name" value="PurL_large"/>
</dbReference>
<dbReference type="InterPro" id="IPR041609">
    <property type="entry name" value="PurL_linker"/>
</dbReference>
<evidence type="ECO:0000256" key="2">
    <source>
        <dbReference type="ARBA" id="ARBA00008608"/>
    </source>
</evidence>
<dbReference type="HAMAP" id="MF_00419">
    <property type="entry name" value="PurL_1"/>
    <property type="match status" value="1"/>
</dbReference>
<comment type="subcellular location">
    <subcellularLocation>
        <location evidence="12">Cytoplasm</location>
    </subcellularLocation>
</comment>
<evidence type="ECO:0000256" key="9">
    <source>
        <dbReference type="ARBA" id="ARBA00022842"/>
    </source>
</evidence>
<dbReference type="GO" id="GO:0005737">
    <property type="term" value="C:cytoplasm"/>
    <property type="evidence" value="ECO:0007669"/>
    <property type="project" value="UniProtKB-SubCell"/>
</dbReference>
<dbReference type="SMART" id="SM01211">
    <property type="entry name" value="GATase_5"/>
    <property type="match status" value="1"/>
</dbReference>
<comment type="subunit">
    <text evidence="12">Monomer.</text>
</comment>
<feature type="domain" description="Phosphoribosylformylglycinamidine synthase N-terminal" evidence="15">
    <location>
        <begin position="52"/>
        <end position="158"/>
    </location>
</feature>
<sequence>MAQSGQPVGEHAIAAVEIIVGKPALAEFELERLRGGLSGAGIDVASLVAREVFVAAFKRTPSDDDHARLRALVGVDAGDDMPDGVIAIPRLGTVSPWSTKAEDIARNSGLDALSRLERGVVFSFGSAPDFEALAQSGVLHDPMTQSLLPNAERLPRLFDTLARRGLRRVPLAAEGVTALQSANRDWGLALADEEIEYLAEQYRALDRDPTDVELMMFGQINSEHCRHKIFNAEFTVDGETRAKSLFDMIRDSHRARPEGVLSAYRDNAAVIEGHSATRQLVGADRVYRLHEEPVHILMKVETHNHPTAIAPNPGAATGAGGEIRDEAATGRGGKPKAGLSGFSVSDLRLPNDIQPWETDDSRPPQVATPLDIMLEGPIGAARYNNEFGRPALGGYFRSFQYQSEETGLRGYHKPIMIAGGMGNVRPGDVEKHAVPVDAALIVLGGPAMLIGLGGGAASSMASGTSSAELDFASVQRANPEMERRCQEVVEGCIALGEGNPIASIHDVGAGGLSNALPEIIDADDRGGRIRLRDVDAADVSLSPMEIWCNESQERYVLAIAADRLDAFEALCARERCPYAVVGTATAEPQLTVEDEEADRDDARYPVDMPMGVLLGRTPQMQRDVEHQPLDLPAWDHSAIDVAEAVERVLRVPSVASKSFLITIGDRSVGGMTARDQMVGPWQVPVADVAVTTTAYTGDTGEAMAMGERTPLALIDAAASGRMAVAEAVTNIAAARIDKLTDIRLSANWMAACGEPGEDARLYDTVQAVGEQLCSELGLAIPVGKDSLSMRSVWRDDDGNERRMSAPLSLIASAFAPVSAARATLTPQLLAPSQAKTALVLADLGNGKNRLGGSAFAQAYGALGNVTPDLDRPKQLRQFFAVVQRLAGENRIKAYHDRSDGGLLACLAEMVFAGRVGAHIALDDLGDDVLAALFNEELGAVLQVGADDASVVVGELRAAGLTAHKIGTVTAEPGLVVRHAGSTIYENTRAALERSWAATSHAMAALRDDPDSAQQAFDALLDDGDPGLVAEPSFDLSEDPAAPFVNTTRPRVAILREQGVNGHNEMAWAFSRAGFEAVDVHMSEIAAGRDLSDMQGLAACGGFSYGDVLGAGQGWAKSILFNAGARAAFADFFERDETFTLGVCNGCQMLAALAEIIPGTEAWPRFVANASRQFEGRTSGVEILQSKAILLDGMAGTRVPIAVAHGEGRAEFADPNDLDMLAANGQVGMRYVDGRGAVATSYPANPNGSPQGVTGLCNADGRVFITMPHPERVTRSVNLSWAPRGWGELSPWARLFGNARRFVG</sequence>
<dbReference type="Pfam" id="PF13507">
    <property type="entry name" value="GATase_5"/>
    <property type="match status" value="1"/>
</dbReference>
<dbReference type="FunFam" id="3.40.50.880:FF:000008">
    <property type="entry name" value="Phosphoribosylformylglycinamidine synthase"/>
    <property type="match status" value="1"/>
</dbReference>
<dbReference type="Pfam" id="PF02769">
    <property type="entry name" value="AIRS_C"/>
    <property type="match status" value="2"/>
</dbReference>
<dbReference type="SUPFAM" id="SSF56042">
    <property type="entry name" value="PurM C-terminal domain-like"/>
    <property type="match status" value="2"/>
</dbReference>
<comment type="caution">
    <text evidence="17">The sequence shown here is derived from an EMBL/GenBank/DDBJ whole genome shotgun (WGS) entry which is preliminary data.</text>
</comment>
<feature type="binding site" evidence="12">
    <location>
        <position position="898"/>
    </location>
    <ligand>
        <name>ATP</name>
        <dbReference type="ChEBI" id="CHEBI:30616"/>
    </ligand>
</feature>
<evidence type="ECO:0000256" key="5">
    <source>
        <dbReference type="ARBA" id="ARBA00022723"/>
    </source>
</evidence>
<feature type="active site" description="Nucleophile" evidence="12">
    <location>
        <position position="1143"/>
    </location>
</feature>
<feature type="binding site" evidence="12">
    <location>
        <position position="730"/>
    </location>
    <ligand>
        <name>Mg(2+)</name>
        <dbReference type="ChEBI" id="CHEBI:18420"/>
    </ligand>
</feature>
<keyword evidence="4 12" id="KW-0436">Ligase</keyword>
<evidence type="ECO:0000256" key="6">
    <source>
        <dbReference type="ARBA" id="ARBA00022741"/>
    </source>
</evidence>
<dbReference type="Gene3D" id="1.10.8.750">
    <property type="entry name" value="Phosphoribosylformylglycinamidine synthase, linker domain"/>
    <property type="match status" value="1"/>
</dbReference>
<dbReference type="eggNOG" id="COG0046">
    <property type="taxonomic scope" value="Bacteria"/>
</dbReference>
<keyword evidence="5 12" id="KW-0479">Metal-binding</keyword>
<gene>
    <name evidence="12 17" type="primary">purL</name>
    <name evidence="17" type="ORF">SSPSH_003209</name>
</gene>
<comment type="catalytic activity">
    <reaction evidence="11 12">
        <text>N(2)-formyl-N(1)-(5-phospho-beta-D-ribosyl)glycinamide + L-glutamine + ATP + H2O = 2-formamido-N(1)-(5-O-phospho-beta-D-ribosyl)acetamidine + L-glutamate + ADP + phosphate + H(+)</text>
        <dbReference type="Rhea" id="RHEA:17129"/>
        <dbReference type="ChEBI" id="CHEBI:15377"/>
        <dbReference type="ChEBI" id="CHEBI:15378"/>
        <dbReference type="ChEBI" id="CHEBI:29985"/>
        <dbReference type="ChEBI" id="CHEBI:30616"/>
        <dbReference type="ChEBI" id="CHEBI:43474"/>
        <dbReference type="ChEBI" id="CHEBI:58359"/>
        <dbReference type="ChEBI" id="CHEBI:147286"/>
        <dbReference type="ChEBI" id="CHEBI:147287"/>
        <dbReference type="ChEBI" id="CHEBI:456216"/>
        <dbReference type="EC" id="6.3.5.3"/>
    </reaction>
</comment>
<keyword evidence="10 12" id="KW-0315">Glutamine amidotransferase</keyword>
<feature type="binding site" evidence="12">
    <location>
        <position position="726"/>
    </location>
    <ligand>
        <name>Mg(2+)</name>
        <dbReference type="ChEBI" id="CHEBI:18420"/>
    </ligand>
</feature>
<organism evidence="17 18">
    <name type="scientific">Salinisphaera shabanensis E1L3A</name>
    <dbReference type="NCBI Taxonomy" id="1033802"/>
    <lineage>
        <taxon>Bacteria</taxon>
        <taxon>Pseudomonadati</taxon>
        <taxon>Pseudomonadota</taxon>
        <taxon>Gammaproteobacteria</taxon>
        <taxon>Salinisphaerales</taxon>
        <taxon>Salinisphaeraceae</taxon>
        <taxon>Salinisphaera</taxon>
    </lineage>
</organism>
<keyword evidence="18" id="KW-1185">Reference proteome</keyword>
<evidence type="ECO:0000256" key="4">
    <source>
        <dbReference type="ARBA" id="ARBA00022598"/>
    </source>
</evidence>
<feature type="domain" description="PurM-like C-terminal" evidence="13">
    <location>
        <begin position="439"/>
        <end position="593"/>
    </location>
</feature>